<protein>
    <submittedName>
        <fullName evidence="2">Uncharacterized protein</fullName>
    </submittedName>
</protein>
<name>K0TJ95_THAOC</name>
<gene>
    <name evidence="2" type="ORF">THAOC_07964</name>
</gene>
<dbReference type="AlphaFoldDB" id="K0TJ95"/>
<proteinExistence type="predicted"/>
<accession>K0TJ95</accession>
<dbReference type="Proteomes" id="UP000266841">
    <property type="component" value="Unassembled WGS sequence"/>
</dbReference>
<organism evidence="2 3">
    <name type="scientific">Thalassiosira oceanica</name>
    <name type="common">Marine diatom</name>
    <dbReference type="NCBI Taxonomy" id="159749"/>
    <lineage>
        <taxon>Eukaryota</taxon>
        <taxon>Sar</taxon>
        <taxon>Stramenopiles</taxon>
        <taxon>Ochrophyta</taxon>
        <taxon>Bacillariophyta</taxon>
        <taxon>Coscinodiscophyceae</taxon>
        <taxon>Thalassiosirophycidae</taxon>
        <taxon>Thalassiosirales</taxon>
        <taxon>Thalassiosiraceae</taxon>
        <taxon>Thalassiosira</taxon>
    </lineage>
</organism>
<keyword evidence="3" id="KW-1185">Reference proteome</keyword>
<evidence type="ECO:0000256" key="1">
    <source>
        <dbReference type="SAM" id="MobiDB-lite"/>
    </source>
</evidence>
<dbReference type="OrthoDB" id="529273at2759"/>
<sequence length="557" mass="63744">MMDEERRRRGLGLALLFATIGSLTFLSPTTHNNTPLHTDDPGRGTGTGQQPQIVARRLRDGGRILGLQDDVQSDRGRRQLGLSLSRAFEVFFFDPKTMELREEAIAHGQVDVLPEDADVLVSTHSKFQSEDSKIESNEDNKVDFMPMQPNGMAGGVYKSIQLAIPEETPSVLDIEYKPTLHDANETNLQAYTDFIDLLVVKMHGSGEPQTYTFENTPETSGIYFVMWTFGPKCTASAWRVEGDGTEFVDVPRPNPIRYENPKDYEMELNELDDNMLVIVKGDHAAWQGWHPYSYGHTLDYRISQIMHLKAQVHDECRFLLLDVGPLPEIFASIDPDFFSRITWLRTGQVAKVIEGNLIVGFRQDSWYAYPKFGANAYLQNWVNSLPFRVQKSEKIVIYQNRVFPQASHGRLMNAQHSEYIISLIKRKMEELCRPERLVIFDGKISNGDNNMRTMTPSEQFELFRTASTVIGSHGTGLSNVLWMDLQADEKPKVVEFTAGPQNINDRNLNKFQFRNYIRNYWGMPYDYHHILFTENSTDSNTFINLETLSDVLDELWS</sequence>
<feature type="region of interest" description="Disordered" evidence="1">
    <location>
        <begin position="28"/>
        <end position="50"/>
    </location>
</feature>
<dbReference type="eggNOG" id="ENOG502SA5A">
    <property type="taxonomic scope" value="Eukaryota"/>
</dbReference>
<dbReference type="EMBL" id="AGNL01008229">
    <property type="protein sequence ID" value="EJK70657.1"/>
    <property type="molecule type" value="Genomic_DNA"/>
</dbReference>
<evidence type="ECO:0000313" key="3">
    <source>
        <dbReference type="Proteomes" id="UP000266841"/>
    </source>
</evidence>
<reference evidence="2 3" key="1">
    <citation type="journal article" date="2012" name="Genome Biol.">
        <title>Genome and low-iron response of an oceanic diatom adapted to chronic iron limitation.</title>
        <authorList>
            <person name="Lommer M."/>
            <person name="Specht M."/>
            <person name="Roy A.S."/>
            <person name="Kraemer L."/>
            <person name="Andreson R."/>
            <person name="Gutowska M.A."/>
            <person name="Wolf J."/>
            <person name="Bergner S.V."/>
            <person name="Schilhabel M.B."/>
            <person name="Klostermeier U.C."/>
            <person name="Beiko R.G."/>
            <person name="Rosenstiel P."/>
            <person name="Hippler M."/>
            <person name="Laroche J."/>
        </authorList>
    </citation>
    <scope>NUCLEOTIDE SEQUENCE [LARGE SCALE GENOMIC DNA]</scope>
    <source>
        <strain evidence="2 3">CCMP1005</strain>
    </source>
</reference>
<comment type="caution">
    <text evidence="2">The sequence shown here is derived from an EMBL/GenBank/DDBJ whole genome shotgun (WGS) entry which is preliminary data.</text>
</comment>
<evidence type="ECO:0000313" key="2">
    <source>
        <dbReference type="EMBL" id="EJK70657.1"/>
    </source>
</evidence>